<evidence type="ECO:0000259" key="4">
    <source>
        <dbReference type="PROSITE" id="PS50075"/>
    </source>
</evidence>
<proteinExistence type="inferred from homology"/>
<dbReference type="UniPathway" id="UPA00094"/>
<comment type="similarity">
    <text evidence="3">Belongs to the acyl carrier protein (ACP) family.</text>
</comment>
<dbReference type="EMBL" id="MHCX01000048">
    <property type="protein sequence ID" value="OGY28565.1"/>
    <property type="molecule type" value="Genomic_DNA"/>
</dbReference>
<protein>
    <recommendedName>
        <fullName evidence="3">Acyl carrier protein</fullName>
        <shortName evidence="3">ACP</shortName>
    </recommendedName>
</protein>
<evidence type="ECO:0000313" key="6">
    <source>
        <dbReference type="Proteomes" id="UP000177821"/>
    </source>
</evidence>
<name>A0A1G1WLE1_9BACT</name>
<keyword evidence="3" id="KW-0443">Lipid metabolism</keyword>
<keyword evidence="3" id="KW-0963">Cytoplasm</keyword>
<feature type="domain" description="Carrier" evidence="4">
    <location>
        <begin position="1"/>
        <end position="77"/>
    </location>
</feature>
<dbReference type="Gene3D" id="1.10.1200.10">
    <property type="entry name" value="ACP-like"/>
    <property type="match status" value="1"/>
</dbReference>
<dbReference type="InterPro" id="IPR003231">
    <property type="entry name" value="ACP"/>
</dbReference>
<comment type="pathway">
    <text evidence="3">Lipid metabolism; fatty acid biosynthesis.</text>
</comment>
<keyword evidence="2 3" id="KW-0597">Phosphoprotein</keyword>
<dbReference type="Pfam" id="PF00550">
    <property type="entry name" value="PP-binding"/>
    <property type="match status" value="1"/>
</dbReference>
<dbReference type="GO" id="GO:0005737">
    <property type="term" value="C:cytoplasm"/>
    <property type="evidence" value="ECO:0007669"/>
    <property type="project" value="UniProtKB-SubCell"/>
</dbReference>
<keyword evidence="3" id="KW-0444">Lipid biosynthesis</keyword>
<dbReference type="AlphaFoldDB" id="A0A1G1WLE1"/>
<comment type="caution">
    <text evidence="3">Lacks conserved residue(s) required for the propagation of feature annotation.</text>
</comment>
<dbReference type="SUPFAM" id="SSF47336">
    <property type="entry name" value="ACP-like"/>
    <property type="match status" value="1"/>
</dbReference>
<keyword evidence="3" id="KW-0276">Fatty acid metabolism</keyword>
<dbReference type="InterPro" id="IPR009081">
    <property type="entry name" value="PP-bd_ACP"/>
</dbReference>
<dbReference type="HAMAP" id="MF_01217">
    <property type="entry name" value="Acyl_carrier"/>
    <property type="match status" value="1"/>
</dbReference>
<accession>A0A1G1WLE1</accession>
<dbReference type="GO" id="GO:0000036">
    <property type="term" value="F:acyl carrier activity"/>
    <property type="evidence" value="ECO:0007669"/>
    <property type="project" value="UniProtKB-UniRule"/>
</dbReference>
<evidence type="ECO:0000256" key="1">
    <source>
        <dbReference type="ARBA" id="ARBA00022450"/>
    </source>
</evidence>
<keyword evidence="3" id="KW-0275">Fatty acid biosynthesis</keyword>
<organism evidence="5 6">
    <name type="scientific">Candidatus Woykebacteria bacterium RIFCSPHIGHO2_02_FULL_43_16b</name>
    <dbReference type="NCBI Taxonomy" id="1802601"/>
    <lineage>
        <taxon>Bacteria</taxon>
        <taxon>Candidatus Woykeibacteriota</taxon>
    </lineage>
</organism>
<evidence type="ECO:0000256" key="2">
    <source>
        <dbReference type="ARBA" id="ARBA00022553"/>
    </source>
</evidence>
<sequence>MTNVLEELINIVSLKLGVPKGDIHEDSHFSIDLNSDPISIADIITAVENKFGINLPREELAKVDTISDLNELVSERVNF</sequence>
<evidence type="ECO:0000313" key="5">
    <source>
        <dbReference type="EMBL" id="OGY28565.1"/>
    </source>
</evidence>
<evidence type="ECO:0000256" key="3">
    <source>
        <dbReference type="HAMAP-Rule" id="MF_01217"/>
    </source>
</evidence>
<keyword evidence="1 3" id="KW-0596">Phosphopantetheine</keyword>
<comment type="PTM">
    <text evidence="3">4'-phosphopantetheine is transferred from CoA to a specific serine of apo-ACP by AcpS. This modification is essential for activity because fatty acids are bound in thioester linkage to the sulfhydryl of the prosthetic group.</text>
</comment>
<gene>
    <name evidence="3" type="primary">acpP</name>
    <name evidence="5" type="ORF">A3J50_03995</name>
</gene>
<reference evidence="5 6" key="1">
    <citation type="journal article" date="2016" name="Nat. Commun.">
        <title>Thousands of microbial genomes shed light on interconnected biogeochemical processes in an aquifer system.</title>
        <authorList>
            <person name="Anantharaman K."/>
            <person name="Brown C.T."/>
            <person name="Hug L.A."/>
            <person name="Sharon I."/>
            <person name="Castelle C.J."/>
            <person name="Probst A.J."/>
            <person name="Thomas B.C."/>
            <person name="Singh A."/>
            <person name="Wilkins M.J."/>
            <person name="Karaoz U."/>
            <person name="Brodie E.L."/>
            <person name="Williams K.H."/>
            <person name="Hubbard S.S."/>
            <person name="Banfield J.F."/>
        </authorList>
    </citation>
    <scope>NUCLEOTIDE SEQUENCE [LARGE SCALE GENOMIC DNA]</scope>
</reference>
<comment type="function">
    <text evidence="3">Carrier of the growing fatty acid chain in fatty acid biosynthesis.</text>
</comment>
<dbReference type="Proteomes" id="UP000177821">
    <property type="component" value="Unassembled WGS sequence"/>
</dbReference>
<dbReference type="InterPro" id="IPR036736">
    <property type="entry name" value="ACP-like_sf"/>
</dbReference>
<comment type="caution">
    <text evidence="5">The sequence shown here is derived from an EMBL/GenBank/DDBJ whole genome shotgun (WGS) entry which is preliminary data.</text>
</comment>
<comment type="subcellular location">
    <subcellularLocation>
        <location evidence="3">Cytoplasm</location>
    </subcellularLocation>
</comment>
<dbReference type="PROSITE" id="PS50075">
    <property type="entry name" value="CARRIER"/>
    <property type="match status" value="1"/>
</dbReference>